<dbReference type="EMBL" id="GL379865">
    <property type="protein sequence ID" value="EGT57792.1"/>
    <property type="molecule type" value="Genomic_DNA"/>
</dbReference>
<dbReference type="Proteomes" id="UP000008068">
    <property type="component" value="Unassembled WGS sequence"/>
</dbReference>
<evidence type="ECO:0000313" key="1">
    <source>
        <dbReference type="EMBL" id="EGT57792.1"/>
    </source>
</evidence>
<dbReference type="HOGENOM" id="CLU_1442278_0_0_1"/>
<accession>G0NCZ9</accession>
<name>G0NCZ9_CAEBE</name>
<sequence length="188" mass="22157">MGIKFDQKCCFYVQFFIVLKNNTPVFHWIPTTPDKLGMPYEDECDINLRSFCEIKGWDMNDLTHLQHSQLDTMMAESKYMWNITTNEVFRGNSRRCIKLSRVACDHGCSIIDFYKDYYAIDLIYEDSPAVMDSQGTVHPMEIIKLRIRHEEVGTTDEDTEEDSTEDKKLMWKQIICQIPIFIRMISTL</sequence>
<dbReference type="AlphaFoldDB" id="G0NCZ9"/>
<protein>
    <submittedName>
        <fullName evidence="1">Uncharacterized protein</fullName>
    </submittedName>
</protein>
<reference evidence="2" key="1">
    <citation type="submission" date="2011-07" db="EMBL/GenBank/DDBJ databases">
        <authorList>
            <consortium name="Caenorhabditis brenneri Sequencing and Analysis Consortium"/>
            <person name="Wilson R.K."/>
        </authorList>
    </citation>
    <scope>NUCLEOTIDE SEQUENCE [LARGE SCALE GENOMIC DNA]</scope>
    <source>
        <strain evidence="2">PB2801</strain>
    </source>
</reference>
<dbReference type="OMA" id="IFIRMIS"/>
<dbReference type="InParanoid" id="G0NCZ9"/>
<dbReference type="eggNOG" id="ENOG502TKF3">
    <property type="taxonomic scope" value="Eukaryota"/>
</dbReference>
<organism evidence="2">
    <name type="scientific">Caenorhabditis brenneri</name>
    <name type="common">Nematode worm</name>
    <dbReference type="NCBI Taxonomy" id="135651"/>
    <lineage>
        <taxon>Eukaryota</taxon>
        <taxon>Metazoa</taxon>
        <taxon>Ecdysozoa</taxon>
        <taxon>Nematoda</taxon>
        <taxon>Chromadorea</taxon>
        <taxon>Rhabditida</taxon>
        <taxon>Rhabditina</taxon>
        <taxon>Rhabditomorpha</taxon>
        <taxon>Rhabditoidea</taxon>
        <taxon>Rhabditidae</taxon>
        <taxon>Peloderinae</taxon>
        <taxon>Caenorhabditis</taxon>
    </lineage>
</organism>
<evidence type="ECO:0000313" key="2">
    <source>
        <dbReference type="Proteomes" id="UP000008068"/>
    </source>
</evidence>
<gene>
    <name evidence="1" type="ORF">CAEBREN_14181</name>
</gene>
<keyword evidence="2" id="KW-1185">Reference proteome</keyword>
<proteinExistence type="predicted"/>